<reference evidence="1" key="2">
    <citation type="journal article" date="2022" name="New Phytol.">
        <title>Evolutionary transition to the ectomycorrhizal habit in the genomes of a hyperdiverse lineage of mushroom-forming fungi.</title>
        <authorList>
            <person name="Looney B."/>
            <person name="Miyauchi S."/>
            <person name="Morin E."/>
            <person name="Drula E."/>
            <person name="Courty P.E."/>
            <person name="Kohler A."/>
            <person name="Kuo A."/>
            <person name="LaButti K."/>
            <person name="Pangilinan J."/>
            <person name="Lipzen A."/>
            <person name="Riley R."/>
            <person name="Andreopoulos W."/>
            <person name="He G."/>
            <person name="Johnson J."/>
            <person name="Nolan M."/>
            <person name="Tritt A."/>
            <person name="Barry K.W."/>
            <person name="Grigoriev I.V."/>
            <person name="Nagy L.G."/>
            <person name="Hibbett D."/>
            <person name="Henrissat B."/>
            <person name="Matheny P.B."/>
            <person name="Labbe J."/>
            <person name="Martin F.M."/>
        </authorList>
    </citation>
    <scope>NUCLEOTIDE SEQUENCE</scope>
    <source>
        <strain evidence="1">HHB10654</strain>
    </source>
</reference>
<accession>A0ACB8TIJ7</accession>
<dbReference type="Proteomes" id="UP000814140">
    <property type="component" value="Unassembled WGS sequence"/>
</dbReference>
<gene>
    <name evidence="1" type="ORF">BV25DRAFT_1911222</name>
</gene>
<protein>
    <submittedName>
        <fullName evidence="1">Uncharacterized protein</fullName>
    </submittedName>
</protein>
<organism evidence="1 2">
    <name type="scientific">Artomyces pyxidatus</name>
    <dbReference type="NCBI Taxonomy" id="48021"/>
    <lineage>
        <taxon>Eukaryota</taxon>
        <taxon>Fungi</taxon>
        <taxon>Dikarya</taxon>
        <taxon>Basidiomycota</taxon>
        <taxon>Agaricomycotina</taxon>
        <taxon>Agaricomycetes</taxon>
        <taxon>Russulales</taxon>
        <taxon>Auriscalpiaceae</taxon>
        <taxon>Artomyces</taxon>
    </lineage>
</organism>
<evidence type="ECO:0000313" key="1">
    <source>
        <dbReference type="EMBL" id="KAI0068210.1"/>
    </source>
</evidence>
<keyword evidence="2" id="KW-1185">Reference proteome</keyword>
<name>A0ACB8TIJ7_9AGAM</name>
<evidence type="ECO:0000313" key="2">
    <source>
        <dbReference type="Proteomes" id="UP000814140"/>
    </source>
</evidence>
<sequence length="750" mass="81744">MFFTPELLSRRDSGFGLLWLAATLGAKSSFKKLPKRDVLGADIAQLCGLIIEPAEPLALRLSSNLMVGVARVYKIKHEIFLGDVTSTFAALKKAVQTLSSSSLEMGQPTVRPDTVTVTADPAMALRLNFDDFLGSWQDFMDAEGEFNREYDEDDGSDDEYGKRKKKGRDGKRAPSLLETARANLHTLNENLEQMLSGSFEASFLGSAAGGQDSLSSQPGDGFGFGAFDDNPFVADDDLGLGDIGDELARELGEGWGSAPVKPNEANEMDIEFHAASDPMDANMDFDQGGGFSFADLGQPSVRSSSVVNDLPPSMPASAKKRAFETIDQGNVPLLSQVARTPTPPWAASEELMNIDDVQPTVEVDNVGSPNEPVVDDKPVTRKPKRVRLLLDARTELTDDELKTARAQYVESQEALRREIEHKKLEKESGRRIEEMLWGVPLGLKAPLLVDFWLENFKVQVEARTGALHVEERDARPVKRRRLEEQSVQQEDRATEQIATIWEQPVDMDVFGGQDIYQDQVEFGIGSAHQRSSEEPGQGRHFSHPSSPLGGAFEFDLGRNVEPVSGSQKSSLFPWDNAGPSSSVIGGAAFDPGSDRVSIGHAEVRIRGSSAGRTKRDSSLGPSQFGSTVGGPGFSPGAFGRFGSQIDGDNFEFDVPADVPSHAPVEESQQSDLNLVTLERNSFNFLEYAKMQMQTLQQPSDGLIFDAIVPKATSTPHVAAAAFYHCLVLATKHLIRVEQPEPYGALKINIT</sequence>
<proteinExistence type="predicted"/>
<dbReference type="EMBL" id="MU277188">
    <property type="protein sequence ID" value="KAI0068210.1"/>
    <property type="molecule type" value="Genomic_DNA"/>
</dbReference>
<comment type="caution">
    <text evidence="1">The sequence shown here is derived from an EMBL/GenBank/DDBJ whole genome shotgun (WGS) entry which is preliminary data.</text>
</comment>
<reference evidence="1" key="1">
    <citation type="submission" date="2021-03" db="EMBL/GenBank/DDBJ databases">
        <authorList>
            <consortium name="DOE Joint Genome Institute"/>
            <person name="Ahrendt S."/>
            <person name="Looney B.P."/>
            <person name="Miyauchi S."/>
            <person name="Morin E."/>
            <person name="Drula E."/>
            <person name="Courty P.E."/>
            <person name="Chicoki N."/>
            <person name="Fauchery L."/>
            <person name="Kohler A."/>
            <person name="Kuo A."/>
            <person name="Labutti K."/>
            <person name="Pangilinan J."/>
            <person name="Lipzen A."/>
            <person name="Riley R."/>
            <person name="Andreopoulos W."/>
            <person name="He G."/>
            <person name="Johnson J."/>
            <person name="Barry K.W."/>
            <person name="Grigoriev I.V."/>
            <person name="Nagy L."/>
            <person name="Hibbett D."/>
            <person name="Henrissat B."/>
            <person name="Matheny P.B."/>
            <person name="Labbe J."/>
            <person name="Martin F."/>
        </authorList>
    </citation>
    <scope>NUCLEOTIDE SEQUENCE</scope>
    <source>
        <strain evidence="1">HHB10654</strain>
    </source>
</reference>